<feature type="chain" id="PRO_5046898772" description="Circumsporozoite protein" evidence="2">
    <location>
        <begin position="18"/>
        <end position="89"/>
    </location>
</feature>
<protein>
    <recommendedName>
        <fullName evidence="5">Circumsporozoite protein</fullName>
    </recommendedName>
</protein>
<feature type="signal peptide" evidence="2">
    <location>
        <begin position="1"/>
        <end position="17"/>
    </location>
</feature>
<evidence type="ECO:0000313" key="3">
    <source>
        <dbReference type="EMBL" id="MBY8822008.1"/>
    </source>
</evidence>
<sequence>MKTVFKSVALASLVALAACGGKGDDALADNVEANADNVADALDAQADNAVNEATEDMLENQADSVRENGEAAADAIDDADVNAAQVKTS</sequence>
<keyword evidence="4" id="KW-1185">Reference proteome</keyword>
<evidence type="ECO:0000256" key="2">
    <source>
        <dbReference type="SAM" id="SignalP"/>
    </source>
</evidence>
<gene>
    <name evidence="3" type="ORF">K7G82_06880</name>
</gene>
<evidence type="ECO:0008006" key="5">
    <source>
        <dbReference type="Google" id="ProtNLM"/>
    </source>
</evidence>
<dbReference type="Proteomes" id="UP000706039">
    <property type="component" value="Unassembled WGS sequence"/>
</dbReference>
<accession>A0ABS7PL15</accession>
<dbReference type="RefSeq" id="WP_222989125.1">
    <property type="nucleotide sequence ID" value="NZ_JAINVV010000004.1"/>
</dbReference>
<dbReference type="PROSITE" id="PS51257">
    <property type="entry name" value="PROKAR_LIPOPROTEIN"/>
    <property type="match status" value="1"/>
</dbReference>
<evidence type="ECO:0000256" key="1">
    <source>
        <dbReference type="SAM" id="MobiDB-lite"/>
    </source>
</evidence>
<reference evidence="3 4" key="1">
    <citation type="submission" date="2021-08" db="EMBL/GenBank/DDBJ databases">
        <authorList>
            <person name="Tuo L."/>
        </authorList>
    </citation>
    <scope>NUCLEOTIDE SEQUENCE [LARGE SCALE GENOMIC DNA]</scope>
    <source>
        <strain evidence="3 4">JCM 31229</strain>
    </source>
</reference>
<comment type="caution">
    <text evidence="3">The sequence shown here is derived from an EMBL/GenBank/DDBJ whole genome shotgun (WGS) entry which is preliminary data.</text>
</comment>
<evidence type="ECO:0000313" key="4">
    <source>
        <dbReference type="Proteomes" id="UP000706039"/>
    </source>
</evidence>
<dbReference type="EMBL" id="JAINVV010000004">
    <property type="protein sequence ID" value="MBY8822008.1"/>
    <property type="molecule type" value="Genomic_DNA"/>
</dbReference>
<keyword evidence="2" id="KW-0732">Signal</keyword>
<feature type="region of interest" description="Disordered" evidence="1">
    <location>
        <begin position="66"/>
        <end position="89"/>
    </location>
</feature>
<name>A0ABS7PL15_9SPHN</name>
<proteinExistence type="predicted"/>
<organism evidence="3 4">
    <name type="scientific">Sphingomonas colocasiae</name>
    <dbReference type="NCBI Taxonomy" id="1848973"/>
    <lineage>
        <taxon>Bacteria</taxon>
        <taxon>Pseudomonadati</taxon>
        <taxon>Pseudomonadota</taxon>
        <taxon>Alphaproteobacteria</taxon>
        <taxon>Sphingomonadales</taxon>
        <taxon>Sphingomonadaceae</taxon>
        <taxon>Sphingomonas</taxon>
    </lineage>
</organism>